<feature type="transmembrane region" description="Helical" evidence="1">
    <location>
        <begin position="397"/>
        <end position="421"/>
    </location>
</feature>
<comment type="caution">
    <text evidence="3">The sequence shown here is derived from an EMBL/GenBank/DDBJ whole genome shotgun (WGS) entry which is preliminary data.</text>
</comment>
<dbReference type="InterPro" id="IPR013658">
    <property type="entry name" value="SGL"/>
</dbReference>
<dbReference type="PANTHER" id="PTHR47064">
    <property type="entry name" value="PUTATIVE (AFU_ORTHOLOGUE AFUA_1G08990)-RELATED"/>
    <property type="match status" value="1"/>
</dbReference>
<dbReference type="Proteomes" id="UP001243330">
    <property type="component" value="Unassembled WGS sequence"/>
</dbReference>
<gene>
    <name evidence="3" type="ORF">CCHR01_15676</name>
</gene>
<dbReference type="EMBL" id="JAQOWY010000463">
    <property type="protein sequence ID" value="KAK1841690.1"/>
    <property type="molecule type" value="Genomic_DNA"/>
</dbReference>
<evidence type="ECO:0000256" key="1">
    <source>
        <dbReference type="SAM" id="Phobius"/>
    </source>
</evidence>
<organism evidence="3 4">
    <name type="scientific">Colletotrichum chrysophilum</name>
    <dbReference type="NCBI Taxonomy" id="1836956"/>
    <lineage>
        <taxon>Eukaryota</taxon>
        <taxon>Fungi</taxon>
        <taxon>Dikarya</taxon>
        <taxon>Ascomycota</taxon>
        <taxon>Pezizomycotina</taxon>
        <taxon>Sordariomycetes</taxon>
        <taxon>Hypocreomycetidae</taxon>
        <taxon>Glomerellales</taxon>
        <taxon>Glomerellaceae</taxon>
        <taxon>Colletotrichum</taxon>
        <taxon>Colletotrichum gloeosporioides species complex</taxon>
    </lineage>
</organism>
<dbReference type="Gene3D" id="2.120.10.30">
    <property type="entry name" value="TolB, C-terminal domain"/>
    <property type="match status" value="1"/>
</dbReference>
<accession>A0AAD9A786</accession>
<feature type="transmembrane region" description="Helical" evidence="1">
    <location>
        <begin position="787"/>
        <end position="805"/>
    </location>
</feature>
<dbReference type="InterPro" id="IPR052988">
    <property type="entry name" value="Oryzine_lactonohydrolase"/>
</dbReference>
<dbReference type="InterPro" id="IPR011042">
    <property type="entry name" value="6-blade_b-propeller_TolB-like"/>
</dbReference>
<keyword evidence="1" id="KW-0472">Membrane</keyword>
<dbReference type="PANTHER" id="PTHR47064:SF2">
    <property type="entry name" value="SMP-30_GLUCONOLACTONASE_LRE-LIKE REGION DOMAIN-CONTAINING PROTEIN-RELATED"/>
    <property type="match status" value="1"/>
</dbReference>
<evidence type="ECO:0000313" key="3">
    <source>
        <dbReference type="EMBL" id="KAK1841690.1"/>
    </source>
</evidence>
<reference evidence="3" key="1">
    <citation type="submission" date="2023-01" db="EMBL/GenBank/DDBJ databases">
        <title>Colletotrichum chrysophilum M932 genome sequence.</title>
        <authorList>
            <person name="Baroncelli R."/>
        </authorList>
    </citation>
    <scope>NUCLEOTIDE SEQUENCE</scope>
    <source>
        <strain evidence="3">M932</strain>
    </source>
</reference>
<keyword evidence="1" id="KW-0812">Transmembrane</keyword>
<sequence>MTNASAFAVYDDSVKKLFGADPTLELLHENQDYPFAHEAGVFIERDNTLFITSNQFPDDKGGKKIQVCRVTLPADFAAAKVKCEEIAPEGVYMANGGVNYLDGVIFCSQGSLDSPGGIVFMEAQPPYQTRLLVSSFHGREFNSVNDVVVHSDGSIWFTDPIYGYEQGIRPRPKLPNQVYRFDPIRGSIRAMADGFGRPNGICFSPDEKTVYVTDTDWIHGDGTTDLTRPSTIYAFDLVSYSGQPFLTNRRLFAMADTGIPDGIKCDVHGNVYSGCGDGINIWSAGGVLLGHEIDKGTPKTASMNGVDVTEVQQHDSSREEVACSDRPMLACDHEGPRTKLLEGNTWTQFEFLRIQELWKPPRNMYILWCVGLSFAIGHHFFYWSLDGKSVYGDDQQIMLRYGTAMAFAAKASLAAAVLSAFREQVWATVRSRSLGIETLDDLFSAPETPFSLLNWEFLRSARLASILSIYGWASPLIIILTTSTLLVEPRKQVENTMCTGIRSLNFALEQNDWRNEKKIDGKLEISFSLWNTTSSETSASHFFDYWHSPSEQLKELVDKSTDSGAPFVDPTDKVKFCMKDWNCTTTIDFRAPGYKCTELARGVGAQNSSGPSAWFPYEDLAPTGDYTYIARYSENKAYPKSPFLDTENNTLNRELLQPVLQMCELYDTEYKLNISYEDMEPRYNFTGRIYLVPVIDTEFADGEDADDGTMDNTTATPQSNSIYPTDVEWYRRTAAYHSLGAVFRSMINGTIFSSAADTQAVRTTLVDPGTLFPLPDLASRIQDYYEMILLSILGNPTFAVVVWAGDTHEQTGLRDGHVLHPCQRSRDGSFYYYRAYVLLSVYSVAIFLAALGVAAGRLALQQNGGVSRNTRFSTILAATRAKSLNQVNWGGPERDCGNLSNDLKRQKLGYGKLRISERDEAYGNGSRESKTAEAHYGFGFEGEVDQTPAVRSRRVFFTNAADG</sequence>
<dbReference type="AlphaFoldDB" id="A0AAD9A786"/>
<evidence type="ECO:0000259" key="2">
    <source>
        <dbReference type="Pfam" id="PF08450"/>
    </source>
</evidence>
<dbReference type="SUPFAM" id="SSF63829">
    <property type="entry name" value="Calcium-dependent phosphotriesterase"/>
    <property type="match status" value="1"/>
</dbReference>
<feature type="transmembrane region" description="Helical" evidence="1">
    <location>
        <begin position="365"/>
        <end position="385"/>
    </location>
</feature>
<proteinExistence type="predicted"/>
<evidence type="ECO:0000313" key="4">
    <source>
        <dbReference type="Proteomes" id="UP001243330"/>
    </source>
</evidence>
<name>A0AAD9A786_9PEZI</name>
<feature type="transmembrane region" description="Helical" evidence="1">
    <location>
        <begin position="463"/>
        <end position="487"/>
    </location>
</feature>
<dbReference type="Pfam" id="PF08450">
    <property type="entry name" value="SGL"/>
    <property type="match status" value="1"/>
</dbReference>
<protein>
    <submittedName>
        <fullName evidence="3">Gluconolactonase</fullName>
    </submittedName>
</protein>
<keyword evidence="4" id="KW-1185">Reference proteome</keyword>
<feature type="domain" description="SMP-30/Gluconolactonase/LRE-like region" evidence="2">
    <location>
        <begin position="127"/>
        <end position="280"/>
    </location>
</feature>
<keyword evidence="1" id="KW-1133">Transmembrane helix</keyword>
<feature type="transmembrane region" description="Helical" evidence="1">
    <location>
        <begin position="835"/>
        <end position="860"/>
    </location>
</feature>